<feature type="compositionally biased region" description="Basic and acidic residues" evidence="1">
    <location>
        <begin position="1"/>
        <end position="10"/>
    </location>
</feature>
<gene>
    <name evidence="2" type="ORF">U0070_024971</name>
</gene>
<evidence type="ECO:0000313" key="2">
    <source>
        <dbReference type="EMBL" id="KAK7797604.1"/>
    </source>
</evidence>
<reference evidence="2 3" key="1">
    <citation type="journal article" date="2023" name="bioRxiv">
        <title>Conserved and derived expression patterns and positive selection on dental genes reveal complex evolutionary context of ever-growing rodent molars.</title>
        <authorList>
            <person name="Calamari Z.T."/>
            <person name="Song A."/>
            <person name="Cohen E."/>
            <person name="Akter M."/>
            <person name="Roy R.D."/>
            <person name="Hallikas O."/>
            <person name="Christensen M.M."/>
            <person name="Li P."/>
            <person name="Marangoni P."/>
            <person name="Jernvall J."/>
            <person name="Klein O.D."/>
        </authorList>
    </citation>
    <scope>NUCLEOTIDE SEQUENCE [LARGE SCALE GENOMIC DNA]</scope>
    <source>
        <strain evidence="2">V071</strain>
    </source>
</reference>
<evidence type="ECO:0000313" key="3">
    <source>
        <dbReference type="Proteomes" id="UP001488838"/>
    </source>
</evidence>
<organism evidence="2 3">
    <name type="scientific">Myodes glareolus</name>
    <name type="common">Bank vole</name>
    <name type="synonym">Clethrionomys glareolus</name>
    <dbReference type="NCBI Taxonomy" id="447135"/>
    <lineage>
        <taxon>Eukaryota</taxon>
        <taxon>Metazoa</taxon>
        <taxon>Chordata</taxon>
        <taxon>Craniata</taxon>
        <taxon>Vertebrata</taxon>
        <taxon>Euteleostomi</taxon>
        <taxon>Mammalia</taxon>
        <taxon>Eutheria</taxon>
        <taxon>Euarchontoglires</taxon>
        <taxon>Glires</taxon>
        <taxon>Rodentia</taxon>
        <taxon>Myomorpha</taxon>
        <taxon>Muroidea</taxon>
        <taxon>Cricetidae</taxon>
        <taxon>Arvicolinae</taxon>
        <taxon>Myodes</taxon>
    </lineage>
</organism>
<name>A0AAW0H445_MYOGA</name>
<dbReference type="Proteomes" id="UP001488838">
    <property type="component" value="Unassembled WGS sequence"/>
</dbReference>
<proteinExistence type="predicted"/>
<sequence>EWFSGRRHEPQQTNVKTGARKHHAAALETLQTYKEKGLRKIVEVTWEQNEEGQEDCKGQYITYRSLPPHSQTSSTVPLLRKRYDSFLEL</sequence>
<evidence type="ECO:0000256" key="1">
    <source>
        <dbReference type="SAM" id="MobiDB-lite"/>
    </source>
</evidence>
<dbReference type="AlphaFoldDB" id="A0AAW0H445"/>
<feature type="non-terminal residue" evidence="2">
    <location>
        <position position="89"/>
    </location>
</feature>
<feature type="region of interest" description="Disordered" evidence="1">
    <location>
        <begin position="1"/>
        <end position="22"/>
    </location>
</feature>
<dbReference type="EMBL" id="JBBHLL010000804">
    <property type="protein sequence ID" value="KAK7797604.1"/>
    <property type="molecule type" value="Genomic_DNA"/>
</dbReference>
<feature type="non-terminal residue" evidence="2">
    <location>
        <position position="1"/>
    </location>
</feature>
<protein>
    <submittedName>
        <fullName evidence="2">Uncharacterized protein</fullName>
    </submittedName>
</protein>
<keyword evidence="3" id="KW-1185">Reference proteome</keyword>
<comment type="caution">
    <text evidence="2">The sequence shown here is derived from an EMBL/GenBank/DDBJ whole genome shotgun (WGS) entry which is preliminary data.</text>
</comment>
<accession>A0AAW0H445</accession>